<dbReference type="RefSeq" id="WP_255034394.1">
    <property type="nucleotide sequence ID" value="NZ_CP101414.1"/>
</dbReference>
<dbReference type="InterPro" id="IPR029026">
    <property type="entry name" value="tRNA_m1G_MTases_N"/>
</dbReference>
<feature type="domain" description="tRNA/rRNA methyltransferase SpoU type" evidence="3">
    <location>
        <begin position="123"/>
        <end position="263"/>
    </location>
</feature>
<dbReference type="InterPro" id="IPR051259">
    <property type="entry name" value="rRNA_Methyltransferase"/>
</dbReference>
<dbReference type="Pfam" id="PF00588">
    <property type="entry name" value="SpoU_methylase"/>
    <property type="match status" value="1"/>
</dbReference>
<evidence type="ECO:0000313" key="4">
    <source>
        <dbReference type="EMBL" id="MDC4182047.1"/>
    </source>
</evidence>
<dbReference type="SUPFAM" id="SSF75217">
    <property type="entry name" value="alpha/beta knot"/>
    <property type="match status" value="1"/>
</dbReference>
<keyword evidence="7" id="KW-1185">Reference proteome</keyword>
<proteinExistence type="predicted"/>
<dbReference type="AlphaFoldDB" id="A0AAW6HSC0"/>
<dbReference type="PANTHER" id="PTHR43191">
    <property type="entry name" value="RRNA METHYLTRANSFERASE 3"/>
    <property type="match status" value="1"/>
</dbReference>
<evidence type="ECO:0000313" key="5">
    <source>
        <dbReference type="EMBL" id="MDC4183494.1"/>
    </source>
</evidence>
<dbReference type="GO" id="GO:0032259">
    <property type="term" value="P:methylation"/>
    <property type="evidence" value="ECO:0007669"/>
    <property type="project" value="UniProtKB-KW"/>
</dbReference>
<reference evidence="5 7" key="1">
    <citation type="submission" date="2021-11" db="EMBL/GenBank/DDBJ databases">
        <title>Description of Mycoplasma bradburyaesp. nov.from sea birds: a tribute to a great mycoplasmologist.</title>
        <authorList>
            <person name="Ramirez A.S."/>
            <person name="Poveda C."/>
            <person name="Suarez-Perez A."/>
            <person name="Rosales R.S."/>
            <person name="Dijkman R."/>
            <person name="Feberwee A."/>
            <person name="Spergser J."/>
            <person name="Szostak M.P."/>
            <person name="Ressel L."/>
            <person name="Calabuig P."/>
            <person name="Catania S."/>
            <person name="Gobbo F."/>
            <person name="Timofte D."/>
            <person name="Poveda J.B."/>
        </authorList>
    </citation>
    <scope>NUCLEOTIDE SEQUENCE</scope>
    <source>
        <strain evidence="4 7">T158</strain>
        <strain evidence="5">T264</strain>
    </source>
</reference>
<dbReference type="Gene3D" id="3.30.1330.30">
    <property type="match status" value="1"/>
</dbReference>
<dbReference type="GO" id="GO:0006396">
    <property type="term" value="P:RNA processing"/>
    <property type="evidence" value="ECO:0007669"/>
    <property type="project" value="InterPro"/>
</dbReference>
<dbReference type="EMBL" id="JAJHZP010000014">
    <property type="protein sequence ID" value="MDC4183494.1"/>
    <property type="molecule type" value="Genomic_DNA"/>
</dbReference>
<evidence type="ECO:0000313" key="7">
    <source>
        <dbReference type="Proteomes" id="UP001220940"/>
    </source>
</evidence>
<dbReference type="EMBL" id="JAJHZM010000012">
    <property type="protein sequence ID" value="MDC4182047.1"/>
    <property type="molecule type" value="Genomic_DNA"/>
</dbReference>
<evidence type="ECO:0000313" key="6">
    <source>
        <dbReference type="Proteomes" id="UP001216384"/>
    </source>
</evidence>
<keyword evidence="1 5" id="KW-0489">Methyltransferase</keyword>
<dbReference type="Proteomes" id="UP001216384">
    <property type="component" value="Unassembled WGS sequence"/>
</dbReference>
<comment type="caution">
    <text evidence="5">The sequence shown here is derived from an EMBL/GenBank/DDBJ whole genome shotgun (WGS) entry which is preliminary data.</text>
</comment>
<evidence type="ECO:0000256" key="2">
    <source>
        <dbReference type="ARBA" id="ARBA00022679"/>
    </source>
</evidence>
<evidence type="ECO:0000259" key="3">
    <source>
        <dbReference type="Pfam" id="PF00588"/>
    </source>
</evidence>
<accession>A0AAW6HSC0</accession>
<name>A0AAW6HSC0_9MOLU</name>
<sequence>MINFHKINSKANPIYKDLKVAYKNGFNKHISDYFCVGGIKNNLIALNNNWIPHTIFVSKSFDRKIVNDIKNRLKNNSIRWIELSDELNQELKTLNTQAGDCYFYYLIKQLNHQSFELSKKYNYLFLDNIQDPNNLGTILRNAAAFNLNKIFINHSVNLYNPKLIRASAGAVFSNQISVIDDLDNFINVVDKKGLKFVATANKANAIEVDQFDSASGNIIIFGNEGNGINKRLLDLANTTIKIAINDQHTESLNVATSTGIILYELNKIWKRQSK</sequence>
<dbReference type="PANTHER" id="PTHR43191:SF2">
    <property type="entry name" value="RRNA METHYLTRANSFERASE 3, MITOCHONDRIAL"/>
    <property type="match status" value="1"/>
</dbReference>
<dbReference type="InterPro" id="IPR001537">
    <property type="entry name" value="SpoU_MeTrfase"/>
</dbReference>
<dbReference type="InterPro" id="IPR029064">
    <property type="entry name" value="Ribosomal_eL30-like_sf"/>
</dbReference>
<organism evidence="5 6">
    <name type="scientific">Mycoplasma bradburyae</name>
    <dbReference type="NCBI Taxonomy" id="2963128"/>
    <lineage>
        <taxon>Bacteria</taxon>
        <taxon>Bacillati</taxon>
        <taxon>Mycoplasmatota</taxon>
        <taxon>Mollicutes</taxon>
        <taxon>Mycoplasmataceae</taxon>
        <taxon>Mycoplasma</taxon>
    </lineage>
</organism>
<evidence type="ECO:0000256" key="1">
    <source>
        <dbReference type="ARBA" id="ARBA00022603"/>
    </source>
</evidence>
<keyword evidence="2" id="KW-0808">Transferase</keyword>
<protein>
    <submittedName>
        <fullName evidence="5">RNA methyltransferase</fullName>
    </submittedName>
</protein>
<dbReference type="InterPro" id="IPR029028">
    <property type="entry name" value="Alpha/beta_knot_MTases"/>
</dbReference>
<dbReference type="GO" id="GO:0008173">
    <property type="term" value="F:RNA methyltransferase activity"/>
    <property type="evidence" value="ECO:0007669"/>
    <property type="project" value="InterPro"/>
</dbReference>
<dbReference type="CDD" id="cd18095">
    <property type="entry name" value="SpoU-like_rRNA-MTase"/>
    <property type="match status" value="1"/>
</dbReference>
<dbReference type="GO" id="GO:0003723">
    <property type="term" value="F:RNA binding"/>
    <property type="evidence" value="ECO:0007669"/>
    <property type="project" value="InterPro"/>
</dbReference>
<gene>
    <name evidence="4" type="ORF">LNO68_02475</name>
    <name evidence="5" type="ORF">LNO71_02420</name>
</gene>
<dbReference type="Gene3D" id="3.40.1280.10">
    <property type="match status" value="1"/>
</dbReference>
<dbReference type="Proteomes" id="UP001220940">
    <property type="component" value="Unassembled WGS sequence"/>
</dbReference>